<evidence type="ECO:0000313" key="7">
    <source>
        <dbReference type="Proteomes" id="UP000699975"/>
    </source>
</evidence>
<keyword evidence="3" id="KW-0804">Transcription</keyword>
<dbReference type="Pfam" id="PF00440">
    <property type="entry name" value="TetR_N"/>
    <property type="match status" value="1"/>
</dbReference>
<dbReference type="InterPro" id="IPR001647">
    <property type="entry name" value="HTH_TetR"/>
</dbReference>
<name>A0ABS6SL63_9SPHN</name>
<evidence type="ECO:0000256" key="1">
    <source>
        <dbReference type="ARBA" id="ARBA00023015"/>
    </source>
</evidence>
<dbReference type="PANTHER" id="PTHR47506:SF3">
    <property type="entry name" value="HTH-TYPE TRANSCRIPTIONAL REGULATOR LMRA"/>
    <property type="match status" value="1"/>
</dbReference>
<organism evidence="6 7">
    <name type="scientific">Erythrobacter ani</name>
    <dbReference type="NCBI Taxonomy" id="2827235"/>
    <lineage>
        <taxon>Bacteria</taxon>
        <taxon>Pseudomonadati</taxon>
        <taxon>Pseudomonadota</taxon>
        <taxon>Alphaproteobacteria</taxon>
        <taxon>Sphingomonadales</taxon>
        <taxon>Erythrobacteraceae</taxon>
        <taxon>Erythrobacter/Porphyrobacter group</taxon>
        <taxon>Erythrobacter</taxon>
    </lineage>
</organism>
<evidence type="ECO:0000259" key="5">
    <source>
        <dbReference type="PROSITE" id="PS50977"/>
    </source>
</evidence>
<evidence type="ECO:0000256" key="3">
    <source>
        <dbReference type="ARBA" id="ARBA00023163"/>
    </source>
</evidence>
<keyword evidence="2 4" id="KW-0238">DNA-binding</keyword>
<gene>
    <name evidence="6" type="ORF">KCG45_03665</name>
</gene>
<dbReference type="RefSeq" id="WP_218315743.1">
    <property type="nucleotide sequence ID" value="NZ_JAGSPB010000001.1"/>
</dbReference>
<keyword evidence="1" id="KW-0805">Transcription regulation</keyword>
<reference evidence="6 7" key="1">
    <citation type="submission" date="2021-04" db="EMBL/GenBank/DDBJ databases">
        <authorList>
            <person name="Pira H."/>
            <person name="Risdian C."/>
            <person name="Wink J."/>
        </authorList>
    </citation>
    <scope>NUCLEOTIDE SEQUENCE [LARGE SCALE GENOMIC DNA]</scope>
    <source>
        <strain evidence="6 7">WH131</strain>
    </source>
</reference>
<feature type="DNA-binding region" description="H-T-H motif" evidence="4">
    <location>
        <begin position="34"/>
        <end position="53"/>
    </location>
</feature>
<comment type="caution">
    <text evidence="6">The sequence shown here is derived from an EMBL/GenBank/DDBJ whole genome shotgun (WGS) entry which is preliminary data.</text>
</comment>
<dbReference type="EMBL" id="JAGSPB010000001">
    <property type="protein sequence ID" value="MBV7265262.1"/>
    <property type="molecule type" value="Genomic_DNA"/>
</dbReference>
<dbReference type="InterPro" id="IPR023772">
    <property type="entry name" value="DNA-bd_HTH_TetR-type_CS"/>
</dbReference>
<dbReference type="PROSITE" id="PS01081">
    <property type="entry name" value="HTH_TETR_1"/>
    <property type="match status" value="1"/>
</dbReference>
<protein>
    <submittedName>
        <fullName evidence="6">TetR/AcrR family transcriptional regulator</fullName>
    </submittedName>
</protein>
<evidence type="ECO:0000256" key="4">
    <source>
        <dbReference type="PROSITE-ProRule" id="PRU00335"/>
    </source>
</evidence>
<accession>A0ABS6SL63</accession>
<evidence type="ECO:0000256" key="2">
    <source>
        <dbReference type="ARBA" id="ARBA00023125"/>
    </source>
</evidence>
<dbReference type="PANTHER" id="PTHR47506">
    <property type="entry name" value="TRANSCRIPTIONAL REGULATORY PROTEIN"/>
    <property type="match status" value="1"/>
</dbReference>
<sequence>MNIAAFPTKGERTRAHIVAAASGLFWRHSFHGVSVDLVAEAADVNKATVYRYFADKRDLALAVIRYNGEMTIAEVFEANFENLAEPQDCLAAIYRMVYGAHLGMQQDTGDLHGCPIVGLALELGQDMPEIREEAQRIFDQVEIYLSRIAAAAAARLNRDANAESQGRTLTQLLHGAFASARVASDPSRILDAGHASLELIGFPEKSILNKEQSGS</sequence>
<dbReference type="Pfam" id="PF21993">
    <property type="entry name" value="TetR_C_13_2"/>
    <property type="match status" value="1"/>
</dbReference>
<dbReference type="Proteomes" id="UP000699975">
    <property type="component" value="Unassembled WGS sequence"/>
</dbReference>
<evidence type="ECO:0000313" key="6">
    <source>
        <dbReference type="EMBL" id="MBV7265262.1"/>
    </source>
</evidence>
<keyword evidence="7" id="KW-1185">Reference proteome</keyword>
<proteinExistence type="predicted"/>
<dbReference type="PROSITE" id="PS50977">
    <property type="entry name" value="HTH_TETR_2"/>
    <property type="match status" value="1"/>
</dbReference>
<feature type="domain" description="HTH tetR-type" evidence="5">
    <location>
        <begin position="11"/>
        <end position="71"/>
    </location>
</feature>
<dbReference type="InterPro" id="IPR054156">
    <property type="entry name" value="YxaF_TetR_C"/>
</dbReference>